<protein>
    <recommendedName>
        <fullName evidence="4">Transmembrane protein</fullName>
    </recommendedName>
</protein>
<feature type="transmembrane region" description="Helical" evidence="1">
    <location>
        <begin position="14"/>
        <end position="36"/>
    </location>
</feature>
<dbReference type="AlphaFoldDB" id="A0A015XA17"/>
<name>A0A015XA17_BACFG</name>
<accession>A0A015XA17</accession>
<organism evidence="2 3">
    <name type="scientific">Bacteroides fragilis str. S36L11</name>
    <dbReference type="NCBI Taxonomy" id="1339327"/>
    <lineage>
        <taxon>Bacteria</taxon>
        <taxon>Pseudomonadati</taxon>
        <taxon>Bacteroidota</taxon>
        <taxon>Bacteroidia</taxon>
        <taxon>Bacteroidales</taxon>
        <taxon>Bacteroidaceae</taxon>
        <taxon>Bacteroides</taxon>
    </lineage>
</organism>
<evidence type="ECO:0000313" key="2">
    <source>
        <dbReference type="EMBL" id="EXZ30945.1"/>
    </source>
</evidence>
<feature type="transmembrane region" description="Helical" evidence="1">
    <location>
        <begin position="43"/>
        <end position="62"/>
    </location>
</feature>
<comment type="caution">
    <text evidence="2">The sequence shown here is derived from an EMBL/GenBank/DDBJ whole genome shotgun (WGS) entry which is preliminary data.</text>
</comment>
<feature type="non-terminal residue" evidence="2">
    <location>
        <position position="86"/>
    </location>
</feature>
<sequence length="86" mass="9969">MYYDSVVIEDKGKFAGTLLLSMLVFGFFIILLCVLCRNIIIGFLNINIISICVVLTIIYTYLQNIFLFFQTLNQINQKALRYVIFS</sequence>
<evidence type="ECO:0000313" key="3">
    <source>
        <dbReference type="Proteomes" id="UP000022082"/>
    </source>
</evidence>
<proteinExistence type="predicted"/>
<keyword evidence="1" id="KW-0472">Membrane</keyword>
<reference evidence="2 3" key="1">
    <citation type="submission" date="2014-02" db="EMBL/GenBank/DDBJ databases">
        <authorList>
            <person name="Sears C."/>
            <person name="Carroll K."/>
            <person name="Sack B.R."/>
            <person name="Qadri F."/>
            <person name="Myers L.L."/>
            <person name="Chung G.-T."/>
            <person name="Escheverria P."/>
            <person name="Fraser C.M."/>
            <person name="Sadzewicz L."/>
            <person name="Shefchek K.A."/>
            <person name="Tallon L."/>
            <person name="Das S.P."/>
            <person name="Daugherty S."/>
            <person name="Mongodin E.F."/>
        </authorList>
    </citation>
    <scope>NUCLEOTIDE SEQUENCE [LARGE SCALE GENOMIC DNA]</scope>
    <source>
        <strain evidence="2 3">S36L11</strain>
    </source>
</reference>
<dbReference type="EMBL" id="JGDJ01000109">
    <property type="protein sequence ID" value="EXZ30945.1"/>
    <property type="molecule type" value="Genomic_DNA"/>
</dbReference>
<keyword evidence="1" id="KW-0812">Transmembrane</keyword>
<keyword evidence="1" id="KW-1133">Transmembrane helix</keyword>
<dbReference type="Proteomes" id="UP000022082">
    <property type="component" value="Unassembled WGS sequence"/>
</dbReference>
<evidence type="ECO:0000256" key="1">
    <source>
        <dbReference type="SAM" id="Phobius"/>
    </source>
</evidence>
<evidence type="ECO:0008006" key="4">
    <source>
        <dbReference type="Google" id="ProtNLM"/>
    </source>
</evidence>
<gene>
    <name evidence="2" type="ORF">M136_5302</name>
</gene>